<gene>
    <name evidence="4" type="ORF">M427DRAFT_67203</name>
</gene>
<feature type="region of interest" description="Disordered" evidence="1">
    <location>
        <begin position="214"/>
        <end position="238"/>
    </location>
</feature>
<dbReference type="OMA" id="AFHEAQD"/>
<feature type="chain" id="PRO_5007296408" evidence="2">
    <location>
        <begin position="23"/>
        <end position="273"/>
    </location>
</feature>
<name>A0A139ASB8_GONPJ</name>
<keyword evidence="5" id="KW-1185">Reference proteome</keyword>
<reference evidence="4 5" key="1">
    <citation type="journal article" date="2015" name="Genome Biol. Evol.">
        <title>Phylogenomic analyses indicate that early fungi evolved digesting cell walls of algal ancestors of land plants.</title>
        <authorList>
            <person name="Chang Y."/>
            <person name="Wang S."/>
            <person name="Sekimoto S."/>
            <person name="Aerts A.L."/>
            <person name="Choi C."/>
            <person name="Clum A."/>
            <person name="LaButti K.M."/>
            <person name="Lindquist E.A."/>
            <person name="Yee Ngan C."/>
            <person name="Ohm R.A."/>
            <person name="Salamov A.A."/>
            <person name="Grigoriev I.V."/>
            <person name="Spatafora J.W."/>
            <person name="Berbee M.L."/>
        </authorList>
    </citation>
    <scope>NUCLEOTIDE SEQUENCE [LARGE SCALE GENOMIC DNA]</scope>
    <source>
        <strain evidence="4 5">JEL478</strain>
    </source>
</reference>
<dbReference type="EMBL" id="KQ965738">
    <property type="protein sequence ID" value="KXS19599.1"/>
    <property type="molecule type" value="Genomic_DNA"/>
</dbReference>
<keyword evidence="4" id="KW-0378">Hydrolase</keyword>
<keyword evidence="2" id="KW-0732">Signal</keyword>
<dbReference type="PANTHER" id="PTHR34612:SF2">
    <property type="entry name" value="GLYCOSIDE HYDROLASE 131 CATALYTIC N-TERMINAL DOMAIN-CONTAINING PROTEIN"/>
    <property type="match status" value="1"/>
</dbReference>
<accession>A0A139ASB8</accession>
<dbReference type="PANTHER" id="PTHR34612">
    <property type="entry name" value="GH131_N DOMAIN-CONTAINING PROTEIN"/>
    <property type="match status" value="1"/>
</dbReference>
<dbReference type="OrthoDB" id="5283326at2759"/>
<evidence type="ECO:0000259" key="3">
    <source>
        <dbReference type="Pfam" id="PF18271"/>
    </source>
</evidence>
<feature type="domain" description="Glycoside hydrolase 131 catalytic N-terminal" evidence="3">
    <location>
        <begin position="39"/>
        <end position="269"/>
    </location>
</feature>
<evidence type="ECO:0000313" key="5">
    <source>
        <dbReference type="Proteomes" id="UP000070544"/>
    </source>
</evidence>
<evidence type="ECO:0000256" key="1">
    <source>
        <dbReference type="SAM" id="MobiDB-lite"/>
    </source>
</evidence>
<dbReference type="Gene3D" id="2.60.120.1160">
    <property type="match status" value="1"/>
</dbReference>
<sequence>MRSPTPILGAVAAIVIAAGVQSAPVPATCPVSHEGQISANATKELFVSSSSSPFNPKYVLGQNLTWDTVQGTKAISLRLDDKSVFRSGSEGVETKLRRAELLVNKKDPTVSGHKSWHLSFRTDPSHPLNYTHEYILAFHEAQNFQADFWSIKTGDFLESTNPQPRKTTLFEVPLTDGEWHNFGIELNFPQNLISVYYSTCDNPLELVVPPTHVQQHLGNPADNPRGDPGLQKRPTDSNINDFLFNGTQPSGINEAFIFGGIFQDDSVDGCVSL</sequence>
<dbReference type="GO" id="GO:0016787">
    <property type="term" value="F:hydrolase activity"/>
    <property type="evidence" value="ECO:0007669"/>
    <property type="project" value="UniProtKB-KW"/>
</dbReference>
<dbReference type="InterPro" id="IPR041524">
    <property type="entry name" value="GH131_N"/>
</dbReference>
<evidence type="ECO:0000256" key="2">
    <source>
        <dbReference type="SAM" id="SignalP"/>
    </source>
</evidence>
<dbReference type="Proteomes" id="UP000070544">
    <property type="component" value="Unassembled WGS sequence"/>
</dbReference>
<organism evidence="4 5">
    <name type="scientific">Gonapodya prolifera (strain JEL478)</name>
    <name type="common">Monoblepharis prolifera</name>
    <dbReference type="NCBI Taxonomy" id="1344416"/>
    <lineage>
        <taxon>Eukaryota</taxon>
        <taxon>Fungi</taxon>
        <taxon>Fungi incertae sedis</taxon>
        <taxon>Chytridiomycota</taxon>
        <taxon>Chytridiomycota incertae sedis</taxon>
        <taxon>Monoblepharidomycetes</taxon>
        <taxon>Monoblepharidales</taxon>
        <taxon>Gonapodyaceae</taxon>
        <taxon>Gonapodya</taxon>
    </lineage>
</organism>
<protein>
    <submittedName>
        <fullName evidence="4">Glycoside hydrolase family 131 protein</fullName>
    </submittedName>
</protein>
<evidence type="ECO:0000313" key="4">
    <source>
        <dbReference type="EMBL" id="KXS19599.1"/>
    </source>
</evidence>
<proteinExistence type="predicted"/>
<dbReference type="AlphaFoldDB" id="A0A139ASB8"/>
<feature type="signal peptide" evidence="2">
    <location>
        <begin position="1"/>
        <end position="22"/>
    </location>
</feature>
<dbReference type="Pfam" id="PF18271">
    <property type="entry name" value="GH131_N"/>
    <property type="match status" value="1"/>
</dbReference>